<evidence type="ECO:0000256" key="2">
    <source>
        <dbReference type="ARBA" id="ARBA00012180"/>
    </source>
</evidence>
<evidence type="ECO:0000313" key="8">
    <source>
        <dbReference type="Proteomes" id="UP001221898"/>
    </source>
</evidence>
<dbReference type="Pfam" id="PF17919">
    <property type="entry name" value="RT_RNaseH_2"/>
    <property type="match status" value="1"/>
</dbReference>
<feature type="domain" description="Integrase catalytic" evidence="6">
    <location>
        <begin position="1016"/>
        <end position="1174"/>
    </location>
</feature>
<dbReference type="Pfam" id="PF17921">
    <property type="entry name" value="Integrase_H2C2"/>
    <property type="match status" value="1"/>
</dbReference>
<dbReference type="EMBL" id="JAINUG010000105">
    <property type="protein sequence ID" value="KAJ8396583.1"/>
    <property type="molecule type" value="Genomic_DNA"/>
</dbReference>
<accession>A0AAD7WH46</accession>
<evidence type="ECO:0000256" key="4">
    <source>
        <dbReference type="SAM" id="MobiDB-lite"/>
    </source>
</evidence>
<dbReference type="Gene3D" id="3.30.70.270">
    <property type="match status" value="2"/>
</dbReference>
<feature type="region of interest" description="Disordered" evidence="4">
    <location>
        <begin position="1352"/>
        <end position="1389"/>
    </location>
</feature>
<keyword evidence="8" id="KW-1185">Reference proteome</keyword>
<evidence type="ECO:0000256" key="3">
    <source>
        <dbReference type="ARBA" id="ARBA00039658"/>
    </source>
</evidence>
<dbReference type="InterPro" id="IPR041577">
    <property type="entry name" value="RT_RNaseH_2"/>
</dbReference>
<comment type="caution">
    <text evidence="7">The sequence shown here is derived from an EMBL/GenBank/DDBJ whole genome shotgun (WGS) entry which is preliminary data.</text>
</comment>
<dbReference type="Pfam" id="PF00078">
    <property type="entry name" value="RVT_1"/>
    <property type="match status" value="1"/>
</dbReference>
<dbReference type="PROSITE" id="PS50994">
    <property type="entry name" value="INTEGRASE"/>
    <property type="match status" value="1"/>
</dbReference>
<dbReference type="PANTHER" id="PTHR37984">
    <property type="entry name" value="PROTEIN CBG26694"/>
    <property type="match status" value="1"/>
</dbReference>
<dbReference type="Pfam" id="PF00665">
    <property type="entry name" value="rve"/>
    <property type="match status" value="1"/>
</dbReference>
<dbReference type="SUPFAM" id="SSF53098">
    <property type="entry name" value="Ribonuclease H-like"/>
    <property type="match status" value="1"/>
</dbReference>
<sequence>MIDSGSMACTLSEAAEASLLQHNPDLRGCPADDVVIIGCGGHRVIPKAIYNVDVVVYDCKMVIPMLVVPGQTDDMILGSNAIKKILELMRKTDSYWRLVSEPSGGSDEDCHRFFSLLSNTERWRGDTVPDKVGTLRLQQCVTLQPQSEHLVWGKLPASAPISVGSTVVVEPTQSRCRSSKVLVGRVVTPMWGDRWLPMKVMNPTSEPVMLKRNTKLADVFPCIAAEDLSQPDHIQAFSQSVTGAPVTRSKEDVRRVLDELGLQDLDLDACEVSDLWRERLCQIIERYEPIFSRHKLDCGEASDFVHKIHLVDERPFRLPYRRVPPNHYEKLRTAINDMEEKGIIRKSNSEYASPLVLVWKKNGDLRICTDFRCLNAKTVRDAHPLPHQADTLAALGGNAYFSTMDLTSGFYNVPLHEDHKKYTAFSSPFGLHEYNRMPQGLSNSPATFMRMMLSIFGDENFTSLLCYLDDLMVFAPTEQLALERLEMVFSRLKKHNLKLAPKKCYFLRKTVSFLGHVITGSGVQTDPGKVEAIGQVQVSDLMDSDGVTPSQKKIRSFLGMVLYYQHFIEDCSVKARPLFKLLSEQKAGEKARRGWKSKKKCHRAVKLTPDDWTPECRVAFDTLKHDLLHTVTLAHPDFGKPFILAVDASFDGIGAVISQLQPGEKIARPVAFASRTLSRAQLNYPAHRLEFLALKWAICDKFSHWLKGVHFTAWSDNNPLTYILTKPRLDACEQRWVAKLAAYDFDLKYVPGPKNTVADALSREPFVRSCVSHRLVKETYLSLLNEVNGVVTGMVQDAFRLTTNCQRLQTTDDQADEILSHEQGPCLPSGGAMSTEEVSAVMDAHRTGGVSQLLCTSPELLQLPEEDPSIVIPHSQLHNVQQQDAVVSRVLFYVQRHRRPNARERAAESSCVLRLLKHWKKLKVRNGLLYRVKRDRRMDRKIYQFVTPEALKRQVLHGVHDAAGHQGRSRTLSLASERFFWTGMQRDVVNHVKRCQRCILGKTPEPHARAPLENIRTSAPMELVCIDFWTAELSDKRTIDVLVVTDHFSKLALAFPCRNQSAKQVARCLWDKFFCIYGFPKRIHSDQGANFESRLLKDLLEMAGVQKSHTTPYHPMGNGITERFNRTLGGMIRALPPKSKSRWPQMLQMLTFCYNSTVHETTGFAPFYLMFGRVPRLPVDVMFHHVLEDANVVSHHEFVHHLKRDLSEAAQIAQKNAIGEQDRHAKIYNRKVRGMPLAVGDRVLLANRGERGKRKVADRWVSTPFDVVSVRSTINVYRIKDAVTGKERVVHRNMLLPVDFLTFPDQDGDGDLTSLGESRSNASCVSARTSVALDNQEDSQVRTMDWLMQSPVQAEAESASAPEEDAVGKDVPVDTSEEDQSDELLDSVPDDSIPDHIIDALPNTSLDTVHLPVDGALPLVTLQIWLSQDRYVLHQRFSYAKQDHRSNSMILRVRELMARMFWLPCFITTCGSEMEA</sequence>
<dbReference type="InterPro" id="IPR001584">
    <property type="entry name" value="Integrase_cat-core"/>
</dbReference>
<dbReference type="Proteomes" id="UP001221898">
    <property type="component" value="Unassembled WGS sequence"/>
</dbReference>
<feature type="compositionally biased region" description="Acidic residues" evidence="4">
    <location>
        <begin position="1375"/>
        <end position="1389"/>
    </location>
</feature>
<dbReference type="InterPro" id="IPR041588">
    <property type="entry name" value="Integrase_H2C2"/>
</dbReference>
<dbReference type="InterPro" id="IPR012337">
    <property type="entry name" value="RNaseH-like_sf"/>
</dbReference>
<dbReference type="Gene3D" id="3.10.10.10">
    <property type="entry name" value="HIV Type 1 Reverse Transcriptase, subunit A, domain 1"/>
    <property type="match status" value="1"/>
</dbReference>
<dbReference type="InterPro" id="IPR050951">
    <property type="entry name" value="Retrovirus_Pol_polyprotein"/>
</dbReference>
<evidence type="ECO:0000313" key="7">
    <source>
        <dbReference type="EMBL" id="KAJ8396583.1"/>
    </source>
</evidence>
<evidence type="ECO:0000256" key="1">
    <source>
        <dbReference type="ARBA" id="ARBA00010879"/>
    </source>
</evidence>
<proteinExistence type="inferred from homology"/>
<dbReference type="GO" id="GO:0004523">
    <property type="term" value="F:RNA-DNA hybrid ribonuclease activity"/>
    <property type="evidence" value="ECO:0007669"/>
    <property type="project" value="UniProtKB-EC"/>
</dbReference>
<gene>
    <name evidence="7" type="ORF">AAFF_G00016490</name>
</gene>
<evidence type="ECO:0000259" key="6">
    <source>
        <dbReference type="PROSITE" id="PS50994"/>
    </source>
</evidence>
<dbReference type="InterPro" id="IPR043128">
    <property type="entry name" value="Rev_trsase/Diguanyl_cyclase"/>
</dbReference>
<comment type="similarity">
    <text evidence="1">Belongs to the beta type-B retroviral polymerase family. HERV class-II K(HML-2) pol subfamily.</text>
</comment>
<feature type="domain" description="Reverse transcriptase" evidence="5">
    <location>
        <begin position="339"/>
        <end position="518"/>
    </location>
</feature>
<dbReference type="CDD" id="cd01647">
    <property type="entry name" value="RT_LTR"/>
    <property type="match status" value="1"/>
</dbReference>
<dbReference type="InterPro" id="IPR036397">
    <property type="entry name" value="RNaseH_sf"/>
</dbReference>
<dbReference type="InterPro" id="IPR000477">
    <property type="entry name" value="RT_dom"/>
</dbReference>
<evidence type="ECO:0000259" key="5">
    <source>
        <dbReference type="PROSITE" id="PS50878"/>
    </source>
</evidence>
<dbReference type="SUPFAM" id="SSF56672">
    <property type="entry name" value="DNA/RNA polymerases"/>
    <property type="match status" value="1"/>
</dbReference>
<dbReference type="PROSITE" id="PS50878">
    <property type="entry name" value="RT_POL"/>
    <property type="match status" value="1"/>
</dbReference>
<reference evidence="7" key="1">
    <citation type="journal article" date="2023" name="Science">
        <title>Genome structures resolve the early diversification of teleost fishes.</title>
        <authorList>
            <person name="Parey E."/>
            <person name="Louis A."/>
            <person name="Montfort J."/>
            <person name="Bouchez O."/>
            <person name="Roques C."/>
            <person name="Iampietro C."/>
            <person name="Lluch J."/>
            <person name="Castinel A."/>
            <person name="Donnadieu C."/>
            <person name="Desvignes T."/>
            <person name="Floi Bucao C."/>
            <person name="Jouanno E."/>
            <person name="Wen M."/>
            <person name="Mejri S."/>
            <person name="Dirks R."/>
            <person name="Jansen H."/>
            <person name="Henkel C."/>
            <person name="Chen W.J."/>
            <person name="Zahm M."/>
            <person name="Cabau C."/>
            <person name="Klopp C."/>
            <person name="Thompson A.W."/>
            <person name="Robinson-Rechavi M."/>
            <person name="Braasch I."/>
            <person name="Lecointre G."/>
            <person name="Bobe J."/>
            <person name="Postlethwait J.H."/>
            <person name="Berthelot C."/>
            <person name="Roest Crollius H."/>
            <person name="Guiguen Y."/>
        </authorList>
    </citation>
    <scope>NUCLEOTIDE SEQUENCE</scope>
    <source>
        <strain evidence="7">NC1722</strain>
    </source>
</reference>
<dbReference type="FunFam" id="3.10.20.370:FF:000001">
    <property type="entry name" value="Retrovirus-related Pol polyprotein from transposon 17.6-like protein"/>
    <property type="match status" value="1"/>
</dbReference>
<dbReference type="CDD" id="cd09274">
    <property type="entry name" value="RNase_HI_RT_Ty3"/>
    <property type="match status" value="1"/>
</dbReference>
<dbReference type="InterPro" id="IPR043502">
    <property type="entry name" value="DNA/RNA_pol_sf"/>
</dbReference>
<dbReference type="PANTHER" id="PTHR37984:SF15">
    <property type="entry name" value="INTEGRASE CATALYTIC DOMAIN-CONTAINING PROTEIN"/>
    <property type="match status" value="1"/>
</dbReference>
<dbReference type="GO" id="GO:0015074">
    <property type="term" value="P:DNA integration"/>
    <property type="evidence" value="ECO:0007669"/>
    <property type="project" value="InterPro"/>
</dbReference>
<dbReference type="GO" id="GO:0003676">
    <property type="term" value="F:nucleic acid binding"/>
    <property type="evidence" value="ECO:0007669"/>
    <property type="project" value="InterPro"/>
</dbReference>
<dbReference type="FunFam" id="1.10.340.70:FF:000001">
    <property type="entry name" value="Retrovirus-related Pol polyprotein from transposon gypsy-like Protein"/>
    <property type="match status" value="1"/>
</dbReference>
<dbReference type="Gene3D" id="3.30.420.10">
    <property type="entry name" value="Ribonuclease H-like superfamily/Ribonuclease H"/>
    <property type="match status" value="1"/>
</dbReference>
<dbReference type="EC" id="3.1.26.4" evidence="2"/>
<dbReference type="Gene3D" id="3.10.20.370">
    <property type="match status" value="1"/>
</dbReference>
<dbReference type="Gene3D" id="1.10.340.70">
    <property type="match status" value="1"/>
</dbReference>
<name>A0AAD7WH46_9TELE</name>
<protein>
    <recommendedName>
        <fullName evidence="3">Gypsy retrotransposon integrase-like protein 1</fullName>
        <ecNumber evidence="2">3.1.26.4</ecNumber>
    </recommendedName>
</protein>
<organism evidence="7 8">
    <name type="scientific">Aldrovandia affinis</name>
    <dbReference type="NCBI Taxonomy" id="143900"/>
    <lineage>
        <taxon>Eukaryota</taxon>
        <taxon>Metazoa</taxon>
        <taxon>Chordata</taxon>
        <taxon>Craniata</taxon>
        <taxon>Vertebrata</taxon>
        <taxon>Euteleostomi</taxon>
        <taxon>Actinopterygii</taxon>
        <taxon>Neopterygii</taxon>
        <taxon>Teleostei</taxon>
        <taxon>Notacanthiformes</taxon>
        <taxon>Halosauridae</taxon>
        <taxon>Aldrovandia</taxon>
    </lineage>
</organism>
<dbReference type="FunFam" id="3.30.420.10:FF:000032">
    <property type="entry name" value="Retrovirus-related Pol polyprotein from transposon 297-like Protein"/>
    <property type="match status" value="1"/>
</dbReference>